<dbReference type="Proteomes" id="UP001519460">
    <property type="component" value="Unassembled WGS sequence"/>
</dbReference>
<evidence type="ECO:0000313" key="1">
    <source>
        <dbReference type="EMBL" id="KAK7458907.1"/>
    </source>
</evidence>
<evidence type="ECO:0000313" key="2">
    <source>
        <dbReference type="Proteomes" id="UP001519460"/>
    </source>
</evidence>
<gene>
    <name evidence="1" type="ORF">BaRGS_00039081</name>
</gene>
<organism evidence="1 2">
    <name type="scientific">Batillaria attramentaria</name>
    <dbReference type="NCBI Taxonomy" id="370345"/>
    <lineage>
        <taxon>Eukaryota</taxon>
        <taxon>Metazoa</taxon>
        <taxon>Spiralia</taxon>
        <taxon>Lophotrochozoa</taxon>
        <taxon>Mollusca</taxon>
        <taxon>Gastropoda</taxon>
        <taxon>Caenogastropoda</taxon>
        <taxon>Sorbeoconcha</taxon>
        <taxon>Cerithioidea</taxon>
        <taxon>Batillariidae</taxon>
        <taxon>Batillaria</taxon>
    </lineage>
</organism>
<keyword evidence="2" id="KW-1185">Reference proteome</keyword>
<feature type="non-terminal residue" evidence="1">
    <location>
        <position position="1"/>
    </location>
</feature>
<accession>A0ABD0J4X9</accession>
<sequence>PELSNPGGTKENFEGSINMIWGAKVRAKVRTEVRPLDRDFSRGRLTWQPDSQPVSLSACACFFGVSLRPPDFSVCSSRLLFCFRDDFWWIFNKLRRNH</sequence>
<reference evidence="1 2" key="1">
    <citation type="journal article" date="2023" name="Sci. Data">
        <title>Genome assembly of the Korean intertidal mud-creeper Batillaria attramentaria.</title>
        <authorList>
            <person name="Patra A.K."/>
            <person name="Ho P.T."/>
            <person name="Jun S."/>
            <person name="Lee S.J."/>
            <person name="Kim Y."/>
            <person name="Won Y.J."/>
        </authorList>
    </citation>
    <scope>NUCLEOTIDE SEQUENCE [LARGE SCALE GENOMIC DNA]</scope>
    <source>
        <strain evidence="1">Wonlab-2016</strain>
    </source>
</reference>
<protein>
    <submittedName>
        <fullName evidence="1">Uncharacterized protein</fullName>
    </submittedName>
</protein>
<dbReference type="AlphaFoldDB" id="A0ABD0J4X9"/>
<proteinExistence type="predicted"/>
<comment type="caution">
    <text evidence="1">The sequence shown here is derived from an EMBL/GenBank/DDBJ whole genome shotgun (WGS) entry which is preliminary data.</text>
</comment>
<dbReference type="EMBL" id="JACVVK020000663">
    <property type="protein sequence ID" value="KAK7458907.1"/>
    <property type="molecule type" value="Genomic_DNA"/>
</dbReference>
<name>A0ABD0J4X9_9CAEN</name>